<evidence type="ECO:0000313" key="4">
    <source>
        <dbReference type="EMBL" id="MFC4024850.1"/>
    </source>
</evidence>
<evidence type="ECO:0000256" key="2">
    <source>
        <dbReference type="ARBA" id="ARBA00023315"/>
    </source>
</evidence>
<evidence type="ECO:0000256" key="1">
    <source>
        <dbReference type="ARBA" id="ARBA00022679"/>
    </source>
</evidence>
<dbReference type="SUPFAM" id="SSF55729">
    <property type="entry name" value="Acyl-CoA N-acyltransferases (Nat)"/>
    <property type="match status" value="1"/>
</dbReference>
<dbReference type="Pfam" id="PF00583">
    <property type="entry name" value="Acetyltransf_1"/>
    <property type="match status" value="1"/>
</dbReference>
<dbReference type="EMBL" id="JBHSAO010000010">
    <property type="protein sequence ID" value="MFC4024850.1"/>
    <property type="molecule type" value="Genomic_DNA"/>
</dbReference>
<proteinExistence type="predicted"/>
<evidence type="ECO:0000313" key="5">
    <source>
        <dbReference type="Proteomes" id="UP001595772"/>
    </source>
</evidence>
<dbReference type="PROSITE" id="PS51186">
    <property type="entry name" value="GNAT"/>
    <property type="match status" value="1"/>
</dbReference>
<dbReference type="Proteomes" id="UP001595772">
    <property type="component" value="Unassembled WGS sequence"/>
</dbReference>
<dbReference type="CDD" id="cd04301">
    <property type="entry name" value="NAT_SF"/>
    <property type="match status" value="1"/>
</dbReference>
<organism evidence="4 5">
    <name type="scientific">Oceanobacillus longus</name>
    <dbReference type="NCBI Taxonomy" id="930120"/>
    <lineage>
        <taxon>Bacteria</taxon>
        <taxon>Bacillati</taxon>
        <taxon>Bacillota</taxon>
        <taxon>Bacilli</taxon>
        <taxon>Bacillales</taxon>
        <taxon>Bacillaceae</taxon>
        <taxon>Oceanobacillus</taxon>
    </lineage>
</organism>
<dbReference type="GO" id="GO:0016746">
    <property type="term" value="F:acyltransferase activity"/>
    <property type="evidence" value="ECO:0007669"/>
    <property type="project" value="UniProtKB-KW"/>
</dbReference>
<dbReference type="PANTHER" id="PTHR43072:SF23">
    <property type="entry name" value="UPF0039 PROTEIN C11D3.02C"/>
    <property type="match status" value="1"/>
</dbReference>
<dbReference type="RefSeq" id="WP_379497349.1">
    <property type="nucleotide sequence ID" value="NZ_JBHSAO010000010.1"/>
</dbReference>
<evidence type="ECO:0000259" key="3">
    <source>
        <dbReference type="PROSITE" id="PS51186"/>
    </source>
</evidence>
<dbReference type="PANTHER" id="PTHR43072">
    <property type="entry name" value="N-ACETYLTRANSFERASE"/>
    <property type="match status" value="1"/>
</dbReference>
<dbReference type="Gene3D" id="3.40.630.30">
    <property type="match status" value="1"/>
</dbReference>
<name>A0ABV8H1W0_9BACI</name>
<accession>A0ABV8H1W0</accession>
<keyword evidence="5" id="KW-1185">Reference proteome</keyword>
<sequence length="169" mass="19274">MEYKIDKMLDADWEQVRNIFIQGIETKNATFETEAPSWEEWNQGHIQECRLVVRDGEKVLGWAALSPISSRRAFTGIAELSIYFSLDSVGKGIGTKLIQTVIESSEAAGFWTLQSGIFPENISSIRLHEKAGFRMIGIRERMGKLDDVWRDVAMMERRSEIVGIDETMK</sequence>
<dbReference type="InterPro" id="IPR000182">
    <property type="entry name" value="GNAT_dom"/>
</dbReference>
<reference evidence="5" key="1">
    <citation type="journal article" date="2019" name="Int. J. Syst. Evol. Microbiol.">
        <title>The Global Catalogue of Microorganisms (GCM) 10K type strain sequencing project: providing services to taxonomists for standard genome sequencing and annotation.</title>
        <authorList>
            <consortium name="The Broad Institute Genomics Platform"/>
            <consortium name="The Broad Institute Genome Sequencing Center for Infectious Disease"/>
            <person name="Wu L."/>
            <person name="Ma J."/>
        </authorList>
    </citation>
    <scope>NUCLEOTIDE SEQUENCE [LARGE SCALE GENOMIC DNA]</scope>
    <source>
        <strain evidence="5">IBRC-M 10703</strain>
    </source>
</reference>
<dbReference type="EC" id="2.3.-.-" evidence="4"/>
<protein>
    <submittedName>
        <fullName evidence="4">GNAT family N-acetyltransferase</fullName>
        <ecNumber evidence="4">2.3.-.-</ecNumber>
    </submittedName>
</protein>
<feature type="domain" description="N-acetyltransferase" evidence="3">
    <location>
        <begin position="3"/>
        <end position="159"/>
    </location>
</feature>
<keyword evidence="1 4" id="KW-0808">Transferase</keyword>
<gene>
    <name evidence="4" type="ORF">ACFOUV_13690</name>
</gene>
<dbReference type="InterPro" id="IPR016181">
    <property type="entry name" value="Acyl_CoA_acyltransferase"/>
</dbReference>
<keyword evidence="2 4" id="KW-0012">Acyltransferase</keyword>
<comment type="caution">
    <text evidence="4">The sequence shown here is derived from an EMBL/GenBank/DDBJ whole genome shotgun (WGS) entry which is preliminary data.</text>
</comment>